<reference evidence="2 3" key="1">
    <citation type="submission" date="2020-08" db="EMBL/GenBank/DDBJ databases">
        <title>A Genomic Blueprint of the Chicken Gut Microbiome.</title>
        <authorList>
            <person name="Gilroy R."/>
            <person name="Ravi A."/>
            <person name="Getino M."/>
            <person name="Pursley I."/>
            <person name="Horton D.L."/>
            <person name="Alikhan N.-F."/>
            <person name="Baker D."/>
            <person name="Gharbi K."/>
            <person name="Hall N."/>
            <person name="Watson M."/>
            <person name="Adriaenssens E.M."/>
            <person name="Foster-Nyarko E."/>
            <person name="Jarju S."/>
            <person name="Secka A."/>
            <person name="Antonio M."/>
            <person name="Oren A."/>
            <person name="Chaudhuri R."/>
            <person name="La Ragione R.M."/>
            <person name="Hildebrand F."/>
            <person name="Pallen M.J."/>
        </authorList>
    </citation>
    <scope>NUCLEOTIDE SEQUENCE [LARGE SCALE GENOMIC DNA]</scope>
    <source>
        <strain evidence="2 3">Sa2CUA10</strain>
    </source>
</reference>
<dbReference type="Proteomes" id="UP000603641">
    <property type="component" value="Unassembled WGS sequence"/>
</dbReference>
<feature type="transmembrane region" description="Helical" evidence="1">
    <location>
        <begin position="36"/>
        <end position="58"/>
    </location>
</feature>
<proteinExistence type="predicted"/>
<keyword evidence="1" id="KW-0472">Membrane</keyword>
<keyword evidence="1" id="KW-1133">Transmembrane helix</keyword>
<accession>A0ABR8SNX1</accession>
<evidence type="ECO:0008006" key="4">
    <source>
        <dbReference type="Google" id="ProtNLM"/>
    </source>
</evidence>
<comment type="caution">
    <text evidence="2">The sequence shown here is derived from an EMBL/GenBank/DDBJ whole genome shotgun (WGS) entry which is preliminary data.</text>
</comment>
<dbReference type="EMBL" id="JACSQM010000006">
    <property type="protein sequence ID" value="MBD7965181.1"/>
    <property type="molecule type" value="Genomic_DNA"/>
</dbReference>
<feature type="transmembrane region" description="Helical" evidence="1">
    <location>
        <begin position="6"/>
        <end position="24"/>
    </location>
</feature>
<sequence length="235" mass="26265">MIIISFLPILIVFIIVAFGIGIMRSNTKVSLGTRKIRWILGGYTFILAIATVISLSILPNYKNDQKVATAAEMNKIENAQNRAVNNLYSGNLDDLDKEFFEKKKWSFSTDKKSLDIVLKEGETGIMSVLAERKTENDGEIEASYYIGKSYIDGVDFTDKLHSPELLLNGQKLTVNNPPLVTVSFSRFSPGFAYSQFSKGGHVTQENRSSVIGLDFILLKVPNDMEINGDIIWINE</sequence>
<organism evidence="2 3">
    <name type="scientific">Fictibacillus norfolkensis</name>
    <dbReference type="NCBI Taxonomy" id="2762233"/>
    <lineage>
        <taxon>Bacteria</taxon>
        <taxon>Bacillati</taxon>
        <taxon>Bacillota</taxon>
        <taxon>Bacilli</taxon>
        <taxon>Bacillales</taxon>
        <taxon>Fictibacillaceae</taxon>
        <taxon>Fictibacillus</taxon>
    </lineage>
</organism>
<gene>
    <name evidence="2" type="ORF">H9648_14055</name>
</gene>
<keyword evidence="3" id="KW-1185">Reference proteome</keyword>
<keyword evidence="1" id="KW-0812">Transmembrane</keyword>
<dbReference type="RefSeq" id="WP_191754435.1">
    <property type="nucleotide sequence ID" value="NZ_JACSQM010000006.1"/>
</dbReference>
<evidence type="ECO:0000256" key="1">
    <source>
        <dbReference type="SAM" id="Phobius"/>
    </source>
</evidence>
<name>A0ABR8SNX1_9BACL</name>
<evidence type="ECO:0000313" key="3">
    <source>
        <dbReference type="Proteomes" id="UP000603641"/>
    </source>
</evidence>
<protein>
    <recommendedName>
        <fullName evidence="4">DUF4190 domain-containing protein</fullName>
    </recommendedName>
</protein>
<evidence type="ECO:0000313" key="2">
    <source>
        <dbReference type="EMBL" id="MBD7965181.1"/>
    </source>
</evidence>